<comment type="subcellular location">
    <subcellularLocation>
        <location evidence="2">Membrane</location>
        <topology evidence="2">Single-pass type I membrane protein</topology>
    </subcellularLocation>
    <subcellularLocation>
        <location evidence="1">Secreted</location>
        <location evidence="1">Cell wall</location>
    </subcellularLocation>
</comment>
<evidence type="ECO:0000256" key="24">
    <source>
        <dbReference type="SAM" id="SignalP"/>
    </source>
</evidence>
<dbReference type="GO" id="GO:0005524">
    <property type="term" value="F:ATP binding"/>
    <property type="evidence" value="ECO:0007669"/>
    <property type="project" value="UniProtKB-UniRule"/>
</dbReference>
<evidence type="ECO:0000256" key="19">
    <source>
        <dbReference type="ARBA" id="ARBA00038043"/>
    </source>
</evidence>
<dbReference type="InterPro" id="IPR032675">
    <property type="entry name" value="LRR_dom_sf"/>
</dbReference>
<evidence type="ECO:0000256" key="6">
    <source>
        <dbReference type="ARBA" id="ARBA00022553"/>
    </source>
</evidence>
<dbReference type="Proteomes" id="UP001054821">
    <property type="component" value="Chromosome 1"/>
</dbReference>
<comment type="similarity">
    <text evidence="19">Belongs to the polygalacturonase-inhibiting protein family.</text>
</comment>
<dbReference type="FunFam" id="3.80.10.10:FF:000177">
    <property type="entry name" value="Leucine-rich repeat receptor-like serine/threonine-protein kinase At1g17230"/>
    <property type="match status" value="1"/>
</dbReference>
<keyword evidence="18" id="KW-0325">Glycoprotein</keyword>
<keyword evidence="5" id="KW-0723">Serine/threonine-protein kinase</keyword>
<evidence type="ECO:0000256" key="10">
    <source>
        <dbReference type="ARBA" id="ARBA00022729"/>
    </source>
</evidence>
<dbReference type="FunFam" id="3.30.200.20:FF:000309">
    <property type="entry name" value="Leucine-rich repeat receptor protein kinase MSP1"/>
    <property type="match status" value="1"/>
</dbReference>
<evidence type="ECO:0000256" key="12">
    <source>
        <dbReference type="ARBA" id="ARBA00022741"/>
    </source>
</evidence>
<dbReference type="SUPFAM" id="SSF52047">
    <property type="entry name" value="RNI-like"/>
    <property type="match status" value="1"/>
</dbReference>
<evidence type="ECO:0000256" key="17">
    <source>
        <dbReference type="ARBA" id="ARBA00023170"/>
    </source>
</evidence>
<evidence type="ECO:0000256" key="16">
    <source>
        <dbReference type="ARBA" id="ARBA00023136"/>
    </source>
</evidence>
<evidence type="ECO:0000256" key="22">
    <source>
        <dbReference type="PROSITE-ProRule" id="PRU10141"/>
    </source>
</evidence>
<protein>
    <recommendedName>
        <fullName evidence="3">non-specific serine/threonine protein kinase</fullName>
        <ecNumber evidence="3">2.7.11.1</ecNumber>
    </recommendedName>
</protein>
<keyword evidence="14 22" id="KW-0067">ATP-binding</keyword>
<dbReference type="SMART" id="SM00369">
    <property type="entry name" value="LRR_TYP"/>
    <property type="match status" value="15"/>
</dbReference>
<dbReference type="PROSITE" id="PS00107">
    <property type="entry name" value="PROTEIN_KINASE_ATP"/>
    <property type="match status" value="1"/>
</dbReference>
<keyword evidence="12 22" id="KW-0547">Nucleotide-binding</keyword>
<evidence type="ECO:0000313" key="26">
    <source>
        <dbReference type="EMBL" id="KAI5355521.1"/>
    </source>
</evidence>
<feature type="domain" description="Protein kinase" evidence="25">
    <location>
        <begin position="771"/>
        <end position="1054"/>
    </location>
</feature>
<dbReference type="Gene3D" id="1.10.510.10">
    <property type="entry name" value="Transferase(Phosphotransferase) domain 1"/>
    <property type="match status" value="1"/>
</dbReference>
<dbReference type="PRINTS" id="PR00019">
    <property type="entry name" value="LEURICHRPT"/>
</dbReference>
<keyword evidence="8" id="KW-0808">Transferase</keyword>
<feature type="signal peptide" evidence="24">
    <location>
        <begin position="1"/>
        <end position="29"/>
    </location>
</feature>
<feature type="binding site" evidence="22">
    <location>
        <position position="800"/>
    </location>
    <ligand>
        <name>ATP</name>
        <dbReference type="ChEBI" id="CHEBI:30616"/>
    </ligand>
</feature>
<evidence type="ECO:0000313" key="27">
    <source>
        <dbReference type="Proteomes" id="UP001054821"/>
    </source>
</evidence>
<keyword evidence="6" id="KW-0597">Phosphoprotein</keyword>
<dbReference type="PANTHER" id="PTHR48005">
    <property type="entry name" value="LEUCINE RICH REPEAT KINASE 2"/>
    <property type="match status" value="1"/>
</dbReference>
<dbReference type="InterPro" id="IPR011009">
    <property type="entry name" value="Kinase-like_dom_sf"/>
</dbReference>
<dbReference type="FunFam" id="3.80.10.10:FF:000400">
    <property type="entry name" value="Nuclear pore complex protein NUP107"/>
    <property type="match status" value="1"/>
</dbReference>
<evidence type="ECO:0000256" key="4">
    <source>
        <dbReference type="ARBA" id="ARBA00022512"/>
    </source>
</evidence>
<evidence type="ECO:0000256" key="20">
    <source>
        <dbReference type="ARBA" id="ARBA00047899"/>
    </source>
</evidence>
<organism evidence="26 27">
    <name type="scientific">Prunus dulcis</name>
    <name type="common">Almond</name>
    <name type="synonym">Amygdalus dulcis</name>
    <dbReference type="NCBI Taxonomy" id="3755"/>
    <lineage>
        <taxon>Eukaryota</taxon>
        <taxon>Viridiplantae</taxon>
        <taxon>Streptophyta</taxon>
        <taxon>Embryophyta</taxon>
        <taxon>Tracheophyta</taxon>
        <taxon>Spermatophyta</taxon>
        <taxon>Magnoliopsida</taxon>
        <taxon>eudicotyledons</taxon>
        <taxon>Gunneridae</taxon>
        <taxon>Pentapetalae</taxon>
        <taxon>rosids</taxon>
        <taxon>fabids</taxon>
        <taxon>Rosales</taxon>
        <taxon>Rosaceae</taxon>
        <taxon>Amygdaloideae</taxon>
        <taxon>Amygdaleae</taxon>
        <taxon>Prunus</taxon>
    </lineage>
</organism>
<evidence type="ECO:0000259" key="25">
    <source>
        <dbReference type="PROSITE" id="PS50011"/>
    </source>
</evidence>
<dbReference type="FunFam" id="1.10.510.10:FF:000445">
    <property type="entry name" value="MDIS1-interacting receptor like kinase 2"/>
    <property type="match status" value="1"/>
</dbReference>
<feature type="transmembrane region" description="Helical" evidence="23">
    <location>
        <begin position="709"/>
        <end position="730"/>
    </location>
</feature>
<evidence type="ECO:0000256" key="11">
    <source>
        <dbReference type="ARBA" id="ARBA00022737"/>
    </source>
</evidence>
<dbReference type="EC" id="2.7.11.1" evidence="3"/>
<evidence type="ECO:0000256" key="8">
    <source>
        <dbReference type="ARBA" id="ARBA00022679"/>
    </source>
</evidence>
<keyword evidence="13" id="KW-0418">Kinase</keyword>
<evidence type="ECO:0000256" key="2">
    <source>
        <dbReference type="ARBA" id="ARBA00004479"/>
    </source>
</evidence>
<dbReference type="InterPro" id="IPR051420">
    <property type="entry name" value="Ser_Thr_Kinases_DiverseReg"/>
</dbReference>
<evidence type="ECO:0000256" key="9">
    <source>
        <dbReference type="ARBA" id="ARBA00022692"/>
    </source>
</evidence>
<dbReference type="InterPro" id="IPR000719">
    <property type="entry name" value="Prot_kinase_dom"/>
</dbReference>
<dbReference type="Gene3D" id="3.30.200.20">
    <property type="entry name" value="Phosphorylase Kinase, domain 1"/>
    <property type="match status" value="1"/>
</dbReference>
<dbReference type="GO" id="GO:0016020">
    <property type="term" value="C:membrane"/>
    <property type="evidence" value="ECO:0007669"/>
    <property type="project" value="UniProtKB-SubCell"/>
</dbReference>
<dbReference type="PROSITE" id="PS50011">
    <property type="entry name" value="PROTEIN_KINASE_DOM"/>
    <property type="match status" value="1"/>
</dbReference>
<keyword evidence="4" id="KW-0134">Cell wall</keyword>
<keyword evidence="15 23" id="KW-1133">Transmembrane helix</keyword>
<dbReference type="AlphaFoldDB" id="A0AAD4ZWV7"/>
<evidence type="ECO:0000256" key="7">
    <source>
        <dbReference type="ARBA" id="ARBA00022614"/>
    </source>
</evidence>
<evidence type="ECO:0000256" key="1">
    <source>
        <dbReference type="ARBA" id="ARBA00004191"/>
    </source>
</evidence>
<dbReference type="SUPFAM" id="SSF56112">
    <property type="entry name" value="Protein kinase-like (PK-like)"/>
    <property type="match status" value="1"/>
</dbReference>
<dbReference type="PROSITE" id="PS00109">
    <property type="entry name" value="PROTEIN_KINASE_TYR"/>
    <property type="match status" value="1"/>
</dbReference>
<sequence length="1076" mass="119372">MTSFTSAKLCFLPYCLVIFLFVSSPNWVAFPSATSTSHTEAEALLKWKASFFPNQALNNLTWYDLPTHNINATNSSSSNPKPRTSPCTWTGVSCNAVGSVSKIDLFNRGLQGTLHAFSFLSFPNLEYLDLHMNKLFDVIPPQISNLSKLHYLDLSQNQFSGRIPPEIGLLRNLTYLYLYDNKLSGLIPKEIGDLKSLVNLSLSYNNLRDVIPPNIGNLINLNTLYLHSNQLSGLIPKEIGNFKSLVNLALYNNSLSGLIPPNIGNLINLNTLYLYSNQLSGLIPKEIGNLKSLANLGLSNNSLSGLIPPNIGNLIKLNTLYLNDNQLSGLIPKEIGNLKSLVQLDLSFNQLNGSIPASFSNLSNLEILFLRDYQLSGSIPQELENLKNLILLKLDTNQLSGYLPRNICQGGKLTNLSLHTNYFTGPIPKSLKNCKALSRVRIEKNQLTSNISEDFGVYPNLDFMDMSHNNLYGEISHNWGQCPNLETLRMAGNNLIGSIPPEIGNATKIHVLDLSSNHLVGLIPREFRKLSSLVKLMLNGNQLSGCIPSEFGSLNDLEYLDLSTNKFNESIPSILGDLLKLYHLNLSNNKLSQAIPLQLGKLVQLNELDLSHNSLEGSIPSAMSNMESLMILNLSYNNLSGSIPSSFEEMHGLSYVDISYNHLEGPLPNIKAFQEAPLERLEGNKGLCGKVGALLPPCNAHGSKKDHKVIYVLEVFVLLSALFIIVFVIMQRKKKHQDTKQNHMHGEISFSVLNFDGKSMYEEIIRAIEDFDSIYCIGNGGHGSVYRVNFSSGDVVAVKKLHMLWDRETKFKKEFLNEVRALSEIRHRNIVKLYGFCAHKRHSFLVYEYLERGSLAAMLRKNEEAKELGWSKRVNIVKGLAHALSYMHHDCLPPIVHRDISSKNILLDSEYEACVSDFGTAKFLNPDSTNWTTAAGTYGYMAPELAYTMEVNENCDVYSFGVVTLEIIMGKHPGDLFSSFLSISSSSSSSSSSALAAHQIPIVDVLDQRISPPTHQVANEVVSLVKIAFSCLNSSPKSRPTMKQVSHFLSTPVLHLSKPIHMMTCGELLALDPLAT</sequence>
<dbReference type="Pfam" id="PF00069">
    <property type="entry name" value="Pkinase"/>
    <property type="match status" value="1"/>
</dbReference>
<dbReference type="PROSITE" id="PS51450">
    <property type="entry name" value="LRR"/>
    <property type="match status" value="1"/>
</dbReference>
<dbReference type="Gene3D" id="3.80.10.10">
    <property type="entry name" value="Ribonuclease Inhibitor"/>
    <property type="match status" value="4"/>
</dbReference>
<dbReference type="Pfam" id="PF23598">
    <property type="entry name" value="LRR_14"/>
    <property type="match status" value="1"/>
</dbReference>
<evidence type="ECO:0000256" key="23">
    <source>
        <dbReference type="SAM" id="Phobius"/>
    </source>
</evidence>
<dbReference type="Pfam" id="PF00560">
    <property type="entry name" value="LRR_1"/>
    <property type="match status" value="5"/>
</dbReference>
<dbReference type="SUPFAM" id="SSF52058">
    <property type="entry name" value="L domain-like"/>
    <property type="match status" value="1"/>
</dbReference>
<dbReference type="FunFam" id="3.80.10.10:FF:000784">
    <property type="entry name" value="leucine-rich repeat receptor protein kinase EMS1"/>
    <property type="match status" value="1"/>
</dbReference>
<reference evidence="26 27" key="1">
    <citation type="journal article" date="2022" name="G3 (Bethesda)">
        <title>Whole-genome sequence and methylome profiling of the almond [Prunus dulcis (Mill.) D.A. Webb] cultivar 'Nonpareil'.</title>
        <authorList>
            <person name="D'Amico-Willman K.M."/>
            <person name="Ouma W.Z."/>
            <person name="Meulia T."/>
            <person name="Sideli G.M."/>
            <person name="Gradziel T.M."/>
            <person name="Fresnedo-Ramirez J."/>
        </authorList>
    </citation>
    <scope>NUCLEOTIDE SEQUENCE [LARGE SCALE GENOMIC DNA]</scope>
    <source>
        <strain evidence="26">Clone GOH B32 T37-40</strain>
    </source>
</reference>
<gene>
    <name evidence="26" type="ORF">L3X38_008416</name>
</gene>
<dbReference type="GO" id="GO:0004674">
    <property type="term" value="F:protein serine/threonine kinase activity"/>
    <property type="evidence" value="ECO:0007669"/>
    <property type="project" value="UniProtKB-KW"/>
</dbReference>
<dbReference type="Pfam" id="PF13855">
    <property type="entry name" value="LRR_8"/>
    <property type="match status" value="3"/>
</dbReference>
<keyword evidence="11" id="KW-0677">Repeat</keyword>
<comment type="catalytic activity">
    <reaction evidence="21">
        <text>L-seryl-[protein] + ATP = O-phospho-L-seryl-[protein] + ADP + H(+)</text>
        <dbReference type="Rhea" id="RHEA:17989"/>
        <dbReference type="Rhea" id="RHEA-COMP:9863"/>
        <dbReference type="Rhea" id="RHEA-COMP:11604"/>
        <dbReference type="ChEBI" id="CHEBI:15378"/>
        <dbReference type="ChEBI" id="CHEBI:29999"/>
        <dbReference type="ChEBI" id="CHEBI:30616"/>
        <dbReference type="ChEBI" id="CHEBI:83421"/>
        <dbReference type="ChEBI" id="CHEBI:456216"/>
        <dbReference type="EC" id="2.7.11.1"/>
    </reaction>
</comment>
<dbReference type="InterPro" id="IPR055414">
    <property type="entry name" value="LRR_R13L4/SHOC2-like"/>
</dbReference>
<name>A0AAD4ZWV7_PRUDU</name>
<dbReference type="EMBL" id="JAJFAZ020000001">
    <property type="protein sequence ID" value="KAI5355521.1"/>
    <property type="molecule type" value="Genomic_DNA"/>
</dbReference>
<keyword evidence="27" id="KW-1185">Reference proteome</keyword>
<evidence type="ECO:0000256" key="21">
    <source>
        <dbReference type="ARBA" id="ARBA00048679"/>
    </source>
</evidence>
<keyword evidence="4" id="KW-0964">Secreted</keyword>
<dbReference type="InterPro" id="IPR001611">
    <property type="entry name" value="Leu-rich_rpt"/>
</dbReference>
<keyword evidence="9 23" id="KW-0812">Transmembrane</keyword>
<evidence type="ECO:0000256" key="15">
    <source>
        <dbReference type="ARBA" id="ARBA00022989"/>
    </source>
</evidence>
<comment type="caution">
    <text evidence="26">The sequence shown here is derived from an EMBL/GenBank/DDBJ whole genome shotgun (WGS) entry which is preliminary data.</text>
</comment>
<keyword evidence="7" id="KW-0433">Leucine-rich repeat</keyword>
<dbReference type="InterPro" id="IPR003591">
    <property type="entry name" value="Leu-rich_rpt_typical-subtyp"/>
</dbReference>
<dbReference type="SMART" id="SM00365">
    <property type="entry name" value="LRR_SD22"/>
    <property type="match status" value="7"/>
</dbReference>
<keyword evidence="16 23" id="KW-0472">Membrane</keyword>
<feature type="chain" id="PRO_5042140106" description="non-specific serine/threonine protein kinase" evidence="24">
    <location>
        <begin position="30"/>
        <end position="1076"/>
    </location>
</feature>
<evidence type="ECO:0000256" key="18">
    <source>
        <dbReference type="ARBA" id="ARBA00023180"/>
    </source>
</evidence>
<keyword evidence="10 24" id="KW-0732">Signal</keyword>
<evidence type="ECO:0000256" key="5">
    <source>
        <dbReference type="ARBA" id="ARBA00022527"/>
    </source>
</evidence>
<evidence type="ECO:0000256" key="13">
    <source>
        <dbReference type="ARBA" id="ARBA00022777"/>
    </source>
</evidence>
<accession>A0AAD4ZWV7</accession>
<proteinExistence type="inferred from homology"/>
<comment type="catalytic activity">
    <reaction evidence="20">
        <text>L-threonyl-[protein] + ATP = O-phospho-L-threonyl-[protein] + ADP + H(+)</text>
        <dbReference type="Rhea" id="RHEA:46608"/>
        <dbReference type="Rhea" id="RHEA-COMP:11060"/>
        <dbReference type="Rhea" id="RHEA-COMP:11605"/>
        <dbReference type="ChEBI" id="CHEBI:15378"/>
        <dbReference type="ChEBI" id="CHEBI:30013"/>
        <dbReference type="ChEBI" id="CHEBI:30616"/>
        <dbReference type="ChEBI" id="CHEBI:61977"/>
        <dbReference type="ChEBI" id="CHEBI:456216"/>
        <dbReference type="EC" id="2.7.11.1"/>
    </reaction>
</comment>
<dbReference type="InterPro" id="IPR017441">
    <property type="entry name" value="Protein_kinase_ATP_BS"/>
</dbReference>
<keyword evidence="17" id="KW-0675">Receptor</keyword>
<dbReference type="InterPro" id="IPR008266">
    <property type="entry name" value="Tyr_kinase_AS"/>
</dbReference>
<dbReference type="PANTHER" id="PTHR48005:SF16">
    <property type="entry name" value="MDIS1-INTERACTING RECEPTOR LIKE KINASE 2-LIKE ISOFORM X1"/>
    <property type="match status" value="1"/>
</dbReference>
<evidence type="ECO:0000256" key="3">
    <source>
        <dbReference type="ARBA" id="ARBA00012513"/>
    </source>
</evidence>
<evidence type="ECO:0000256" key="14">
    <source>
        <dbReference type="ARBA" id="ARBA00022840"/>
    </source>
</evidence>